<reference evidence="2 3" key="1">
    <citation type="journal article" date="2018" name="BMC Genomics">
        <title>Genomic comparison of Trypanosoma conorhini and Trypanosoma rangeli to Trypanosoma cruzi strains of high and low virulence.</title>
        <authorList>
            <person name="Bradwell K.R."/>
            <person name="Koparde V.N."/>
            <person name="Matveyev A.V."/>
            <person name="Serrano M.G."/>
            <person name="Alves J.M."/>
            <person name="Parikh H."/>
            <person name="Huang B."/>
            <person name="Lee V."/>
            <person name="Espinosa-Alvarez O."/>
            <person name="Ortiz P.A."/>
            <person name="Costa-Martins A.G."/>
            <person name="Teixeira M.M."/>
            <person name="Buck G.A."/>
        </authorList>
    </citation>
    <scope>NUCLEOTIDE SEQUENCE [LARGE SCALE GENOMIC DNA]</scope>
    <source>
        <strain evidence="2 3">025E</strain>
    </source>
</reference>
<evidence type="ECO:0000313" key="2">
    <source>
        <dbReference type="EMBL" id="RNF21512.1"/>
    </source>
</evidence>
<feature type="compositionally biased region" description="Basic and acidic residues" evidence="1">
    <location>
        <begin position="1"/>
        <end position="10"/>
    </location>
</feature>
<dbReference type="GeneID" id="40316972"/>
<dbReference type="Proteomes" id="UP000284403">
    <property type="component" value="Unassembled WGS sequence"/>
</dbReference>
<feature type="region of interest" description="Disordered" evidence="1">
    <location>
        <begin position="1"/>
        <end position="91"/>
    </location>
</feature>
<feature type="compositionally biased region" description="Pro residues" evidence="1">
    <location>
        <begin position="142"/>
        <end position="154"/>
    </location>
</feature>
<dbReference type="RefSeq" id="XP_029229553.1">
    <property type="nucleotide sequence ID" value="XM_029370280.1"/>
</dbReference>
<sequence>MDRRDKREFGRNVTNAPVGKPPVAGPQGSDAAGRARRHPKRPERGEEDEAAARLAAAAGAKRRCTEERARCRPSPGPGTRESSAAVSPARCASGSASSVEACFFDDDDAVAPPSACGELLTAVEQSDAAVMAGLRSAGDAAPPLPPSAPPPSPAAVPMLF</sequence>
<dbReference type="AlphaFoldDB" id="A0A3R7L5K3"/>
<evidence type="ECO:0000313" key="3">
    <source>
        <dbReference type="Proteomes" id="UP000284403"/>
    </source>
</evidence>
<feature type="region of interest" description="Disordered" evidence="1">
    <location>
        <begin position="137"/>
        <end position="160"/>
    </location>
</feature>
<evidence type="ECO:0000256" key="1">
    <source>
        <dbReference type="SAM" id="MobiDB-lite"/>
    </source>
</evidence>
<proteinExistence type="predicted"/>
<gene>
    <name evidence="2" type="ORF">Tco025E_03361</name>
</gene>
<dbReference type="EMBL" id="MKKU01000155">
    <property type="protein sequence ID" value="RNF21512.1"/>
    <property type="molecule type" value="Genomic_DNA"/>
</dbReference>
<keyword evidence="3" id="KW-1185">Reference proteome</keyword>
<name>A0A3R7L5K3_9TRYP</name>
<accession>A0A3R7L5K3</accession>
<protein>
    <submittedName>
        <fullName evidence="2">Uncharacterized protein</fullName>
    </submittedName>
</protein>
<comment type="caution">
    <text evidence="2">The sequence shown here is derived from an EMBL/GenBank/DDBJ whole genome shotgun (WGS) entry which is preliminary data.</text>
</comment>
<organism evidence="2 3">
    <name type="scientific">Trypanosoma conorhini</name>
    <dbReference type="NCBI Taxonomy" id="83891"/>
    <lineage>
        <taxon>Eukaryota</taxon>
        <taxon>Discoba</taxon>
        <taxon>Euglenozoa</taxon>
        <taxon>Kinetoplastea</taxon>
        <taxon>Metakinetoplastina</taxon>
        <taxon>Trypanosomatida</taxon>
        <taxon>Trypanosomatidae</taxon>
        <taxon>Trypanosoma</taxon>
    </lineage>
</organism>
<dbReference type="OrthoDB" id="246713at2759"/>